<dbReference type="Proteomes" id="UP000178723">
    <property type="component" value="Unassembled WGS sequence"/>
</dbReference>
<gene>
    <name evidence="1" type="ORF">A3I40_02335</name>
</gene>
<dbReference type="AlphaFoldDB" id="A0A1F7VAL6"/>
<proteinExistence type="predicted"/>
<comment type="caution">
    <text evidence="1">The sequence shown here is derived from an EMBL/GenBank/DDBJ whole genome shotgun (WGS) entry which is preliminary data.</text>
</comment>
<reference evidence="1 2" key="1">
    <citation type="journal article" date="2016" name="Nat. Commun.">
        <title>Thousands of microbial genomes shed light on interconnected biogeochemical processes in an aquifer system.</title>
        <authorList>
            <person name="Anantharaman K."/>
            <person name="Brown C.T."/>
            <person name="Hug L.A."/>
            <person name="Sharon I."/>
            <person name="Castelle C.J."/>
            <person name="Probst A.J."/>
            <person name="Thomas B.C."/>
            <person name="Singh A."/>
            <person name="Wilkins M.J."/>
            <person name="Karaoz U."/>
            <person name="Brodie E.L."/>
            <person name="Williams K.H."/>
            <person name="Hubbard S.S."/>
            <person name="Banfield J.F."/>
        </authorList>
    </citation>
    <scope>NUCLEOTIDE SEQUENCE [LARGE SCALE GENOMIC DNA]</scope>
</reference>
<dbReference type="STRING" id="1802407.A3I40_02335"/>
<protein>
    <submittedName>
        <fullName evidence="1">Uncharacterized protein</fullName>
    </submittedName>
</protein>
<evidence type="ECO:0000313" key="2">
    <source>
        <dbReference type="Proteomes" id="UP000178723"/>
    </source>
</evidence>
<sequence length="88" mass="9950">MIVNERRNGRLPFFEAPARGEAKRRRLWLAKFMNPAPRLYPVRNDISNGAAPDFFAPRSINTFLPVFISHCGRASSRCGANASLIEIF</sequence>
<evidence type="ECO:0000313" key="1">
    <source>
        <dbReference type="EMBL" id="OGL87495.1"/>
    </source>
</evidence>
<dbReference type="EMBL" id="MGEP01000005">
    <property type="protein sequence ID" value="OGL87495.1"/>
    <property type="molecule type" value="Genomic_DNA"/>
</dbReference>
<name>A0A1F7VAL6_9BACT</name>
<accession>A0A1F7VAL6</accession>
<organism evidence="1 2">
    <name type="scientific">Candidatus Uhrbacteria bacterium RIFCSPLOWO2_02_FULL_48_12</name>
    <dbReference type="NCBI Taxonomy" id="1802407"/>
    <lineage>
        <taxon>Bacteria</taxon>
        <taxon>Candidatus Uhriibacteriota</taxon>
    </lineage>
</organism>